<organism evidence="4 5">
    <name type="scientific">Dipteronia sinensis</name>
    <dbReference type="NCBI Taxonomy" id="43782"/>
    <lineage>
        <taxon>Eukaryota</taxon>
        <taxon>Viridiplantae</taxon>
        <taxon>Streptophyta</taxon>
        <taxon>Embryophyta</taxon>
        <taxon>Tracheophyta</taxon>
        <taxon>Spermatophyta</taxon>
        <taxon>Magnoliopsida</taxon>
        <taxon>eudicotyledons</taxon>
        <taxon>Gunneridae</taxon>
        <taxon>Pentapetalae</taxon>
        <taxon>rosids</taxon>
        <taxon>malvids</taxon>
        <taxon>Sapindales</taxon>
        <taxon>Sapindaceae</taxon>
        <taxon>Hippocastanoideae</taxon>
        <taxon>Acereae</taxon>
        <taxon>Dipteronia</taxon>
    </lineage>
</organism>
<dbReference type="Pfam" id="PF12796">
    <property type="entry name" value="Ank_2"/>
    <property type="match status" value="1"/>
</dbReference>
<dbReference type="InterPro" id="IPR036770">
    <property type="entry name" value="Ankyrin_rpt-contain_sf"/>
</dbReference>
<sequence length="112" mass="12151">MILLWLVPNLETATIAFHIAAKQENLEVWKVLMDAILELSMVCDSLNTMALHTAASLGNIEVMNFLLEKGSSESVVAIAKSSAKFALYSAARNGHVEIVKSSWGFVGMVAEI</sequence>
<dbReference type="GO" id="GO:0005886">
    <property type="term" value="C:plasma membrane"/>
    <property type="evidence" value="ECO:0007669"/>
    <property type="project" value="TreeGrafter"/>
</dbReference>
<evidence type="ECO:0000313" key="4">
    <source>
        <dbReference type="EMBL" id="KAK3205995.1"/>
    </source>
</evidence>
<evidence type="ECO:0000256" key="1">
    <source>
        <dbReference type="ARBA" id="ARBA00022737"/>
    </source>
</evidence>
<comment type="caution">
    <text evidence="4">The sequence shown here is derived from an EMBL/GenBank/DDBJ whole genome shotgun (WGS) entry which is preliminary data.</text>
</comment>
<name>A0AAE0A8G7_9ROSI</name>
<keyword evidence="1" id="KW-0677">Repeat</keyword>
<dbReference type="SUPFAM" id="SSF48403">
    <property type="entry name" value="Ankyrin repeat"/>
    <property type="match status" value="1"/>
</dbReference>
<dbReference type="AlphaFoldDB" id="A0AAE0A8G7"/>
<gene>
    <name evidence="4" type="ORF">Dsin_020041</name>
</gene>
<dbReference type="PANTHER" id="PTHR24186:SF26">
    <property type="entry name" value="ANKYRIN REPEAT PLANT PROTEIN"/>
    <property type="match status" value="1"/>
</dbReference>
<evidence type="ECO:0008006" key="6">
    <source>
        <dbReference type="Google" id="ProtNLM"/>
    </source>
</evidence>
<dbReference type="EMBL" id="JANJYJ010000006">
    <property type="protein sequence ID" value="KAK3205995.1"/>
    <property type="molecule type" value="Genomic_DNA"/>
</dbReference>
<reference evidence="4" key="1">
    <citation type="journal article" date="2023" name="Plant J.">
        <title>Genome sequences and population genomics provide insights into the demographic history, inbreeding, and mutation load of two 'living fossil' tree species of Dipteronia.</title>
        <authorList>
            <person name="Feng Y."/>
            <person name="Comes H.P."/>
            <person name="Chen J."/>
            <person name="Zhu S."/>
            <person name="Lu R."/>
            <person name="Zhang X."/>
            <person name="Li P."/>
            <person name="Qiu J."/>
            <person name="Olsen K.M."/>
            <person name="Qiu Y."/>
        </authorList>
    </citation>
    <scope>NUCLEOTIDE SEQUENCE</scope>
    <source>
        <strain evidence="4">NBL</strain>
    </source>
</reference>
<evidence type="ECO:0000256" key="2">
    <source>
        <dbReference type="ARBA" id="ARBA00023043"/>
    </source>
</evidence>
<dbReference type="PROSITE" id="PS50297">
    <property type="entry name" value="ANK_REP_REGION"/>
    <property type="match status" value="1"/>
</dbReference>
<keyword evidence="5" id="KW-1185">Reference proteome</keyword>
<keyword evidence="2 3" id="KW-0040">ANK repeat</keyword>
<feature type="repeat" description="ANK" evidence="3">
    <location>
        <begin position="46"/>
        <end position="78"/>
    </location>
</feature>
<dbReference type="PROSITE" id="PS50088">
    <property type="entry name" value="ANK_REPEAT"/>
    <property type="match status" value="1"/>
</dbReference>
<dbReference type="InterPro" id="IPR002110">
    <property type="entry name" value="Ankyrin_rpt"/>
</dbReference>
<accession>A0AAE0A8G7</accession>
<dbReference type="Proteomes" id="UP001281410">
    <property type="component" value="Unassembled WGS sequence"/>
</dbReference>
<dbReference type="PANTHER" id="PTHR24186">
    <property type="entry name" value="PROTEIN PHOSPHATASE 1 REGULATORY SUBUNIT"/>
    <property type="match status" value="1"/>
</dbReference>
<evidence type="ECO:0000313" key="5">
    <source>
        <dbReference type="Proteomes" id="UP001281410"/>
    </source>
</evidence>
<dbReference type="Gene3D" id="1.25.40.20">
    <property type="entry name" value="Ankyrin repeat-containing domain"/>
    <property type="match status" value="1"/>
</dbReference>
<protein>
    <recommendedName>
        <fullName evidence="6">Ankyrin repeat protein</fullName>
    </recommendedName>
</protein>
<proteinExistence type="predicted"/>
<evidence type="ECO:0000256" key="3">
    <source>
        <dbReference type="PROSITE-ProRule" id="PRU00023"/>
    </source>
</evidence>